<evidence type="ECO:0000256" key="2">
    <source>
        <dbReference type="SAM" id="MobiDB-lite"/>
    </source>
</evidence>
<evidence type="ECO:0000256" key="1">
    <source>
        <dbReference type="ARBA" id="ARBA00022465"/>
    </source>
</evidence>
<dbReference type="PANTHER" id="PTHR38812">
    <property type="entry name" value="MU-LIKE PROPHAGE FLUMU PROTEIN GP42"/>
    <property type="match status" value="1"/>
</dbReference>
<dbReference type="EMBL" id="MN988482">
    <property type="protein sequence ID" value="QIG67652.1"/>
    <property type="molecule type" value="Genomic_DNA"/>
</dbReference>
<proteinExistence type="predicted"/>
<feature type="compositionally biased region" description="Low complexity" evidence="2">
    <location>
        <begin position="552"/>
        <end position="563"/>
    </location>
</feature>
<protein>
    <submittedName>
        <fullName evidence="4">Putative tail tape measure protein</fullName>
    </submittedName>
</protein>
<accession>A0A7S5QWX5</accession>
<reference evidence="4" key="1">
    <citation type="submission" date="2020-01" db="EMBL/GenBank/DDBJ databases">
        <title>Patterns of diversity and host range of bacteriophage communities associated with bean-nodulatin bacteria.</title>
        <authorList>
            <person name="Vann Cauwenberghe J."/>
            <person name="Santamaria R.I."/>
            <person name="Bustos P."/>
            <person name="Juarez S."/>
            <person name="Gonzalez V."/>
        </authorList>
    </citation>
    <scope>NUCLEOTIDE SEQUENCE</scope>
</reference>
<name>A0A7S5QWX5_9CAUD</name>
<evidence type="ECO:0000313" key="4">
    <source>
        <dbReference type="EMBL" id="QIG67652.1"/>
    </source>
</evidence>
<dbReference type="PANTHER" id="PTHR38812:SF2">
    <property type="entry name" value="MU-LIKE PROPHAGE FLUMU PROTEIN GP42"/>
    <property type="match status" value="1"/>
</dbReference>
<dbReference type="Pfam" id="PF20155">
    <property type="entry name" value="TMP_3"/>
    <property type="match status" value="1"/>
</dbReference>
<dbReference type="GO" id="GO:0098003">
    <property type="term" value="P:viral tail assembly"/>
    <property type="evidence" value="ECO:0007669"/>
    <property type="project" value="UniProtKB-KW"/>
</dbReference>
<sequence length="578" mass="59481">MATVIDELIALLGYKIEGEADLKRFNKGLDSLEKKAYAVGKALGTVAVAGAAITTAAFAALGKSVIETSAQFEGYGATLETIEGSADKAKKSLAWITEFAKTTPYDVAGVTEAFVKLKAYGLDPMDGSLVALGDAASGMGKTLNQAVEAMADAVTGENERLKEFGITTKVAGDQITYTWRQNGKEMSKTLKKNGVEIAKFLRDNFEGRFAGAMIRQSKTWNGMISNLGDTWTGFQRMIGDAGFFEAVKGQLGRLMDYLGQLQADGTMQKWAKRFSDMFITVTNGAATFVERIIFHFNSIQGWIDSHPDMFKGVLAALAVLAAFRFPRTFALIVLEDLLTWLEGGDSVIGKIAESLSQLTGINADTLGKIVATLAGMATFATIAGGVSGLATAISLLASALTTLGGAGAAAGLAALGKAGGAAGTAAGAGGGIMGLLGRVGKMVGAAGLGLSAALTLGGNGELNALPKEKVQQMLDAQREKYKQSSSAAPVEVPMTAAQAVSNAMANAAKMKADAAGTQVTQTDNSNRSVTNNIQTTVNQSVTQATDAPGAAASATADAVNKAAQPARMQGSAAGSGAF</sequence>
<keyword evidence="1" id="KW-1245">Viral tail assembly</keyword>
<evidence type="ECO:0000313" key="5">
    <source>
        <dbReference type="Proteomes" id="UP000612501"/>
    </source>
</evidence>
<feature type="domain" description="Tape measure protein N-terminal" evidence="3">
    <location>
        <begin position="63"/>
        <end position="238"/>
    </location>
</feature>
<evidence type="ECO:0000259" key="3">
    <source>
        <dbReference type="Pfam" id="PF20155"/>
    </source>
</evidence>
<keyword evidence="1" id="KW-1188">Viral release from host cell</keyword>
<dbReference type="InterPro" id="IPR053058">
    <property type="entry name" value="Mulikevirus_tape_measure"/>
</dbReference>
<feature type="region of interest" description="Disordered" evidence="2">
    <location>
        <begin position="552"/>
        <end position="578"/>
    </location>
</feature>
<dbReference type="InterPro" id="IPR013491">
    <property type="entry name" value="Tape_meas_N"/>
</dbReference>
<gene>
    <name evidence="4" type="ORF">EVB51_035</name>
</gene>
<organism evidence="4 5">
    <name type="scientific">Rhizobium phage RHph_Y17</name>
    <dbReference type="NCBI Taxonomy" id="2509771"/>
    <lineage>
        <taxon>Viruses</taxon>
        <taxon>Duplodnaviria</taxon>
        <taxon>Heunggongvirae</taxon>
        <taxon>Uroviricota</taxon>
        <taxon>Caudoviricetes</taxon>
        <taxon>Kleczkowskavirus</taxon>
        <taxon>Kleczkowskavirus RHEph4</taxon>
    </lineage>
</organism>
<dbReference type="Proteomes" id="UP000612501">
    <property type="component" value="Segment"/>
</dbReference>